<dbReference type="STRING" id="1302659.I858_011135"/>
<dbReference type="InterPro" id="IPR020019">
    <property type="entry name" value="AcTrfase_PglD-like"/>
</dbReference>
<dbReference type="KEGG" id="pll:I858_011135"/>
<dbReference type="CDD" id="cd03360">
    <property type="entry name" value="LbH_AT_putative"/>
    <property type="match status" value="1"/>
</dbReference>
<reference evidence="4" key="1">
    <citation type="submission" date="2016-10" db="EMBL/GenBank/DDBJ databases">
        <authorList>
            <person name="See-Too W.S."/>
        </authorList>
    </citation>
    <scope>NUCLEOTIDE SEQUENCE</scope>
    <source>
        <strain evidence="4">L10.15</strain>
    </source>
</reference>
<dbReference type="AlphaFoldDB" id="A0A1B1S2Y2"/>
<dbReference type="Gene3D" id="2.160.10.10">
    <property type="entry name" value="Hexapeptide repeat proteins"/>
    <property type="match status" value="1"/>
</dbReference>
<evidence type="ECO:0000256" key="1">
    <source>
        <dbReference type="PIRSR" id="PIRSR620019-1"/>
    </source>
</evidence>
<gene>
    <name evidence="4" type="ORF">I858_011135</name>
</gene>
<evidence type="ECO:0000256" key="2">
    <source>
        <dbReference type="PIRSR" id="PIRSR620019-2"/>
    </source>
</evidence>
<dbReference type="OrthoDB" id="9794407at2"/>
<dbReference type="PANTHER" id="PTHR43300:SF7">
    <property type="entry name" value="UDP-N-ACETYLBACILLOSAMINE N-ACETYLTRANSFERASE"/>
    <property type="match status" value="1"/>
</dbReference>
<feature type="domain" description="PglD N-terminal" evidence="3">
    <location>
        <begin position="4"/>
        <end position="80"/>
    </location>
</feature>
<dbReference type="GO" id="GO:0016740">
    <property type="term" value="F:transferase activity"/>
    <property type="evidence" value="ECO:0007669"/>
    <property type="project" value="UniProtKB-KW"/>
</dbReference>
<evidence type="ECO:0000313" key="5">
    <source>
        <dbReference type="Proteomes" id="UP000053354"/>
    </source>
</evidence>
<feature type="site" description="Increases basicity of active site His" evidence="1">
    <location>
        <position position="136"/>
    </location>
</feature>
<proteinExistence type="predicted"/>
<dbReference type="SUPFAM" id="SSF51161">
    <property type="entry name" value="Trimeric LpxA-like enzymes"/>
    <property type="match status" value="1"/>
</dbReference>
<feature type="binding site" evidence="2">
    <location>
        <position position="144"/>
    </location>
    <ligand>
        <name>acetyl-CoA</name>
        <dbReference type="ChEBI" id="CHEBI:57288"/>
    </ligand>
</feature>
<feature type="binding site" evidence="2">
    <location>
        <begin position="11"/>
        <end position="13"/>
    </location>
    <ligand>
        <name>substrate</name>
    </ligand>
</feature>
<dbReference type="Pfam" id="PF17836">
    <property type="entry name" value="PglD_N"/>
    <property type="match status" value="1"/>
</dbReference>
<sequence length="205" mass="21871">MKDKLLIIGASGHGKVVADVALKMKKWQRVAFLDDDKTLKKSLGLDVIGDSKDLKIYIDEWDVFVAIGNNSIREKVQEKLEAQNANIPVLIHPNAVIGEEVEISEGTVVMAGVVINCSTKIGKCCIINTGSTVDHDNLIGDYVHISPGANLAGTVKIGKSTWIGIGSSVNNNLNISKDIIIGAGATVINDLNDSGVYVGVPVRRL</sequence>
<protein>
    <submittedName>
        <fullName evidence="4">Acetyltransferase</fullName>
    </submittedName>
</protein>
<feature type="binding site" evidence="2">
    <location>
        <position position="165"/>
    </location>
    <ligand>
        <name>acetyl-CoA</name>
        <dbReference type="ChEBI" id="CHEBI:57288"/>
    </ligand>
</feature>
<feature type="binding site" evidence="2">
    <location>
        <position position="68"/>
    </location>
    <ligand>
        <name>substrate</name>
    </ligand>
</feature>
<dbReference type="InterPro" id="IPR041561">
    <property type="entry name" value="PglD_N"/>
</dbReference>
<evidence type="ECO:0000259" key="3">
    <source>
        <dbReference type="Pfam" id="PF17836"/>
    </source>
</evidence>
<accession>A0A1B1S2Y2</accession>
<dbReference type="InterPro" id="IPR050179">
    <property type="entry name" value="Trans_hexapeptide_repeat"/>
</dbReference>
<dbReference type="NCBIfam" id="TIGR03570">
    <property type="entry name" value="NeuD_NnaD"/>
    <property type="match status" value="1"/>
</dbReference>
<dbReference type="Proteomes" id="UP000053354">
    <property type="component" value="Chromosome"/>
</dbReference>
<feature type="active site" description="Proton acceptor" evidence="1">
    <location>
        <position position="135"/>
    </location>
</feature>
<dbReference type="RefSeq" id="WP_049695198.1">
    <property type="nucleotide sequence ID" value="NZ_CP016540.2"/>
</dbReference>
<dbReference type="Gene3D" id="3.40.50.20">
    <property type="match status" value="1"/>
</dbReference>
<keyword evidence="5" id="KW-1185">Reference proteome</keyword>
<organism evidence="4 5">
    <name type="scientific">Planococcus versutus</name>
    <dbReference type="NCBI Taxonomy" id="1302659"/>
    <lineage>
        <taxon>Bacteria</taxon>
        <taxon>Bacillati</taxon>
        <taxon>Bacillota</taxon>
        <taxon>Bacilli</taxon>
        <taxon>Bacillales</taxon>
        <taxon>Caryophanaceae</taxon>
        <taxon>Planococcus</taxon>
    </lineage>
</organism>
<dbReference type="PANTHER" id="PTHR43300">
    <property type="entry name" value="ACETYLTRANSFERASE"/>
    <property type="match status" value="1"/>
</dbReference>
<dbReference type="InterPro" id="IPR011004">
    <property type="entry name" value="Trimer_LpxA-like_sf"/>
</dbReference>
<evidence type="ECO:0000313" key="4">
    <source>
        <dbReference type="EMBL" id="ANU27541.1"/>
    </source>
</evidence>
<dbReference type="EMBL" id="CP016540">
    <property type="protein sequence ID" value="ANU27541.1"/>
    <property type="molecule type" value="Genomic_DNA"/>
</dbReference>
<name>A0A1B1S2Y2_9BACL</name>